<dbReference type="InterPro" id="IPR000719">
    <property type="entry name" value="Prot_kinase_dom"/>
</dbReference>
<feature type="region of interest" description="Disordered" evidence="4">
    <location>
        <begin position="114"/>
        <end position="142"/>
    </location>
</feature>
<dbReference type="PROSITE" id="PS50011">
    <property type="entry name" value="PROTEIN_KINASE_DOM"/>
    <property type="match status" value="1"/>
</dbReference>
<feature type="compositionally biased region" description="Basic and acidic residues" evidence="4">
    <location>
        <begin position="114"/>
        <end position="129"/>
    </location>
</feature>
<evidence type="ECO:0000313" key="6">
    <source>
        <dbReference type="EMBL" id="KAF7345122.1"/>
    </source>
</evidence>
<evidence type="ECO:0000256" key="2">
    <source>
        <dbReference type="ARBA" id="ARBA00022741"/>
    </source>
</evidence>
<dbReference type="AlphaFoldDB" id="A0A8H6XQ67"/>
<proteinExistence type="inferred from homology"/>
<feature type="region of interest" description="Disordered" evidence="4">
    <location>
        <begin position="48"/>
        <end position="75"/>
    </location>
</feature>
<dbReference type="SUPFAM" id="SSF56112">
    <property type="entry name" value="Protein kinase-like (PK-like)"/>
    <property type="match status" value="1"/>
</dbReference>
<dbReference type="PANTHER" id="PTHR45832">
    <property type="entry name" value="SERINE/THREONINE-PROTEIN KINASE SAMKA-RELATED-RELATED"/>
    <property type="match status" value="1"/>
</dbReference>
<dbReference type="Gene3D" id="1.10.510.10">
    <property type="entry name" value="Transferase(Phosphotransferase) domain 1"/>
    <property type="match status" value="1"/>
</dbReference>
<dbReference type="GO" id="GO:0004672">
    <property type="term" value="F:protein kinase activity"/>
    <property type="evidence" value="ECO:0007669"/>
    <property type="project" value="InterPro"/>
</dbReference>
<feature type="domain" description="Protein kinase" evidence="5">
    <location>
        <begin position="219"/>
        <end position="424"/>
    </location>
</feature>
<keyword evidence="3" id="KW-0067">ATP-binding</keyword>
<dbReference type="PANTHER" id="PTHR45832:SF22">
    <property type="entry name" value="SERINE_THREONINE-PROTEIN KINASE SAMKA-RELATED"/>
    <property type="match status" value="1"/>
</dbReference>
<reference evidence="6" key="1">
    <citation type="submission" date="2020-05" db="EMBL/GenBank/DDBJ databases">
        <title>Mycena genomes resolve the evolution of fungal bioluminescence.</title>
        <authorList>
            <person name="Tsai I.J."/>
        </authorList>
    </citation>
    <scope>NUCLEOTIDE SEQUENCE</scope>
    <source>
        <strain evidence="6">CCC161011</strain>
    </source>
</reference>
<dbReference type="InterPro" id="IPR011009">
    <property type="entry name" value="Kinase-like_dom_sf"/>
</dbReference>
<keyword evidence="2" id="KW-0547">Nucleotide-binding</keyword>
<evidence type="ECO:0000256" key="1">
    <source>
        <dbReference type="ARBA" id="ARBA00008874"/>
    </source>
</evidence>
<dbReference type="SUPFAM" id="SSF89009">
    <property type="entry name" value="GAT-like domain"/>
    <property type="match status" value="1"/>
</dbReference>
<dbReference type="SMART" id="SM00220">
    <property type="entry name" value="S_TKc"/>
    <property type="match status" value="1"/>
</dbReference>
<evidence type="ECO:0000256" key="3">
    <source>
        <dbReference type="ARBA" id="ARBA00022840"/>
    </source>
</evidence>
<gene>
    <name evidence="6" type="ORF">MVEN_01676300</name>
</gene>
<dbReference type="Pfam" id="PF00069">
    <property type="entry name" value="Pkinase"/>
    <property type="match status" value="1"/>
</dbReference>
<accession>A0A8H6XQ67</accession>
<keyword evidence="6" id="KW-0418">Kinase</keyword>
<comment type="similarity">
    <text evidence="1">Belongs to the protein kinase superfamily. STE Ser/Thr protein kinase family. STE20 subfamily.</text>
</comment>
<evidence type="ECO:0000256" key="4">
    <source>
        <dbReference type="SAM" id="MobiDB-lite"/>
    </source>
</evidence>
<dbReference type="Gene3D" id="1.20.58.160">
    <property type="match status" value="1"/>
</dbReference>
<dbReference type="InterPro" id="IPR038425">
    <property type="entry name" value="GAT_sf"/>
</dbReference>
<name>A0A8H6XQ67_9AGAR</name>
<dbReference type="Proteomes" id="UP000620124">
    <property type="component" value="Unassembled WGS sequence"/>
</dbReference>
<feature type="compositionally biased region" description="Low complexity" evidence="4">
    <location>
        <begin position="157"/>
        <end position="171"/>
    </location>
</feature>
<dbReference type="GO" id="GO:0005524">
    <property type="term" value="F:ATP binding"/>
    <property type="evidence" value="ECO:0007669"/>
    <property type="project" value="UniProtKB-KW"/>
</dbReference>
<feature type="region of interest" description="Disordered" evidence="4">
    <location>
        <begin position="154"/>
        <end position="182"/>
    </location>
</feature>
<protein>
    <submittedName>
        <fullName evidence="6">Kinase-like protein</fullName>
    </submittedName>
</protein>
<keyword evidence="7" id="KW-1185">Reference proteome</keyword>
<feature type="compositionally biased region" description="Polar residues" evidence="4">
    <location>
        <begin position="64"/>
        <end position="75"/>
    </location>
</feature>
<keyword evidence="6" id="KW-0808">Transferase</keyword>
<comment type="caution">
    <text evidence="6">The sequence shown here is derived from an EMBL/GenBank/DDBJ whole genome shotgun (WGS) entry which is preliminary data.</text>
</comment>
<sequence>MGYAAVLSEALSITTPEQLNDSVISEFYQKCIDSQEIISTQIHWASVSAERSRTAEEERERTDTNNAGPSDWSAPSSTYTFEEALLADLLTANEQLTEVLRLYDDLERVAFEREAEERSRGEGHMDSRSSLRTNLSMRRPRPPSYTAIAVTTYRGLSSPTSPRSAPTSNNPWPHNANRESEVSAHTPLTPAQRYVGWVAEAVAPLQEFIDEPVDPREFYCGFQEIAQGQNGSVFAATLVPDAPIHRLRLPPLLKERDAEDVAKGRNVLVAVKRIALLPGENSRLLNLRRECELLRGLSCEQVLGMDALYVDFVADELWIRMELMERTLADMIWLVHEGLRLREARVMARVASDMLHALDYLQEHSIAHRNLCSDNVLLNRDGVLKLTGFSDAIRVTPETPLATDVVGIVYWQAPEVRSGAYEPA</sequence>
<dbReference type="OrthoDB" id="248923at2759"/>
<evidence type="ECO:0000259" key="5">
    <source>
        <dbReference type="PROSITE" id="PS50011"/>
    </source>
</evidence>
<dbReference type="EMBL" id="JACAZI010000014">
    <property type="protein sequence ID" value="KAF7345122.1"/>
    <property type="molecule type" value="Genomic_DNA"/>
</dbReference>
<organism evidence="6 7">
    <name type="scientific">Mycena venus</name>
    <dbReference type="NCBI Taxonomy" id="2733690"/>
    <lineage>
        <taxon>Eukaryota</taxon>
        <taxon>Fungi</taxon>
        <taxon>Dikarya</taxon>
        <taxon>Basidiomycota</taxon>
        <taxon>Agaricomycotina</taxon>
        <taxon>Agaricomycetes</taxon>
        <taxon>Agaricomycetidae</taxon>
        <taxon>Agaricales</taxon>
        <taxon>Marasmiineae</taxon>
        <taxon>Mycenaceae</taxon>
        <taxon>Mycena</taxon>
    </lineage>
</organism>
<evidence type="ECO:0000313" key="7">
    <source>
        <dbReference type="Proteomes" id="UP000620124"/>
    </source>
</evidence>
<dbReference type="InterPro" id="IPR051931">
    <property type="entry name" value="PAK3-like"/>
</dbReference>
<feature type="compositionally biased region" description="Basic and acidic residues" evidence="4">
    <location>
        <begin position="50"/>
        <end position="63"/>
    </location>
</feature>